<feature type="compositionally biased region" description="Low complexity" evidence="1">
    <location>
        <begin position="144"/>
        <end position="158"/>
    </location>
</feature>
<accession>A0ABW8H7P0</accession>
<evidence type="ECO:0000256" key="3">
    <source>
        <dbReference type="SAM" id="SignalP"/>
    </source>
</evidence>
<gene>
    <name evidence="4" type="ORF">ACIQFM_10620</name>
</gene>
<keyword evidence="2" id="KW-0812">Transmembrane</keyword>
<comment type="caution">
    <text evidence="4">The sequence shown here is derived from an EMBL/GenBank/DDBJ whole genome shotgun (WGS) entry which is preliminary data.</text>
</comment>
<organism evidence="4 5">
    <name type="scientific">Streptomyces ardesiacus</name>
    <dbReference type="NCBI Taxonomy" id="285564"/>
    <lineage>
        <taxon>Bacteria</taxon>
        <taxon>Bacillati</taxon>
        <taxon>Actinomycetota</taxon>
        <taxon>Actinomycetes</taxon>
        <taxon>Kitasatosporales</taxon>
        <taxon>Streptomycetaceae</taxon>
        <taxon>Streptomyces</taxon>
    </lineage>
</organism>
<feature type="compositionally biased region" description="Acidic residues" evidence="1">
    <location>
        <begin position="212"/>
        <end position="221"/>
    </location>
</feature>
<dbReference type="RefSeq" id="WP_350890637.1">
    <property type="nucleotide sequence ID" value="NZ_JBEOTR010000010.1"/>
</dbReference>
<proteinExistence type="predicted"/>
<keyword evidence="2" id="KW-0472">Membrane</keyword>
<feature type="region of interest" description="Disordered" evidence="1">
    <location>
        <begin position="132"/>
        <end position="163"/>
    </location>
</feature>
<name>A0ABW8H7P0_9ACTN</name>
<feature type="region of interest" description="Disordered" evidence="1">
    <location>
        <begin position="369"/>
        <end position="411"/>
    </location>
</feature>
<dbReference type="EMBL" id="JBIVPC010000005">
    <property type="protein sequence ID" value="MFJ6036704.1"/>
    <property type="molecule type" value="Genomic_DNA"/>
</dbReference>
<feature type="chain" id="PRO_5045105712" evidence="3">
    <location>
        <begin position="30"/>
        <end position="451"/>
    </location>
</feature>
<evidence type="ECO:0000313" key="5">
    <source>
        <dbReference type="Proteomes" id="UP001617907"/>
    </source>
</evidence>
<feature type="region of interest" description="Disordered" evidence="1">
    <location>
        <begin position="185"/>
        <end position="228"/>
    </location>
</feature>
<keyword evidence="2" id="KW-1133">Transmembrane helix</keyword>
<dbReference type="Proteomes" id="UP001617907">
    <property type="component" value="Unassembled WGS sequence"/>
</dbReference>
<keyword evidence="3" id="KW-0732">Signal</keyword>
<keyword evidence="5" id="KW-1185">Reference proteome</keyword>
<reference evidence="4 5" key="1">
    <citation type="submission" date="2024-10" db="EMBL/GenBank/DDBJ databases">
        <title>The Natural Products Discovery Center: Release of the First 8490 Sequenced Strains for Exploring Actinobacteria Biosynthetic Diversity.</title>
        <authorList>
            <person name="Kalkreuter E."/>
            <person name="Kautsar S.A."/>
            <person name="Yang D."/>
            <person name="Bader C.D."/>
            <person name="Teijaro C.N."/>
            <person name="Fluegel L."/>
            <person name="Davis C.M."/>
            <person name="Simpson J.R."/>
            <person name="Lauterbach L."/>
            <person name="Steele A.D."/>
            <person name="Gui C."/>
            <person name="Meng S."/>
            <person name="Li G."/>
            <person name="Viehrig K."/>
            <person name="Ye F."/>
            <person name="Su P."/>
            <person name="Kiefer A.F."/>
            <person name="Nichols A."/>
            <person name="Cepeda A.J."/>
            <person name="Yan W."/>
            <person name="Fan B."/>
            <person name="Jiang Y."/>
            <person name="Adhikari A."/>
            <person name="Zheng C.-J."/>
            <person name="Schuster L."/>
            <person name="Cowan T.M."/>
            <person name="Smanski M.J."/>
            <person name="Chevrette M.G."/>
            <person name="De Carvalho L.P.S."/>
            <person name="Shen B."/>
        </authorList>
    </citation>
    <scope>NUCLEOTIDE SEQUENCE [LARGE SCALE GENOMIC DNA]</scope>
    <source>
        <strain evidence="4 5">NPDC093086</strain>
    </source>
</reference>
<evidence type="ECO:0000313" key="4">
    <source>
        <dbReference type="EMBL" id="MFJ6036704.1"/>
    </source>
</evidence>
<feature type="signal peptide" evidence="3">
    <location>
        <begin position="1"/>
        <end position="29"/>
    </location>
</feature>
<feature type="compositionally biased region" description="Acidic residues" evidence="1">
    <location>
        <begin position="196"/>
        <end position="205"/>
    </location>
</feature>
<feature type="transmembrane region" description="Helical" evidence="2">
    <location>
        <begin position="420"/>
        <end position="442"/>
    </location>
</feature>
<protein>
    <submittedName>
        <fullName evidence="4">Peptidase</fullName>
    </submittedName>
</protein>
<sequence length="451" mass="45436">MKIRRVLATAVAAAVISPAVLLSAGPAFADGKPAASQTQNAKPTVEELRQAVERAQKEYDAAVVAVNDAITFLEKDMEADTYPTKAAVIETGNAAAAAAKARTEADQAVADARAKLDAATTEEDRAAAQTALDEAEKAAEEAADAQTAADTKATAAQTAHDDARVAQTRKIGLLQKARDEAKEKLADAEKALADAEAADEGEEDGGNGGNGEDGEDGEEPGGECAPEPRLTAAVTGLPDKIVGGTTQTFTLRITNGTAKTMDAVYPYVGVHAFDDKGLKELDSHLDLEWSTAANPAWRDADLMDASSLGSLASKASLDVKLRLKVDADVPSGQGAAFVTADYVNDDGSCGGYPDLDQYEFRILAKAGGGAGSPGKNDATGSKPGNVTGQGGASTTPVTASGGSGTGGGGGALARTGSSDVLPTVGLAGGAALVLGAGAVLVARRRRTAADA</sequence>
<evidence type="ECO:0000256" key="2">
    <source>
        <dbReference type="SAM" id="Phobius"/>
    </source>
</evidence>
<feature type="compositionally biased region" description="Gly residues" evidence="1">
    <location>
        <begin position="401"/>
        <end position="411"/>
    </location>
</feature>
<evidence type="ECO:0000256" key="1">
    <source>
        <dbReference type="SAM" id="MobiDB-lite"/>
    </source>
</evidence>